<name>A0A1S9TC40_BACMY</name>
<protein>
    <submittedName>
        <fullName evidence="2">Alpha/beta hydrolase</fullName>
    </submittedName>
</protein>
<dbReference type="GO" id="GO:0016020">
    <property type="term" value="C:membrane"/>
    <property type="evidence" value="ECO:0007669"/>
    <property type="project" value="TreeGrafter"/>
</dbReference>
<dbReference type="GO" id="GO:0016787">
    <property type="term" value="F:hydrolase activity"/>
    <property type="evidence" value="ECO:0007669"/>
    <property type="project" value="UniProtKB-KW"/>
</dbReference>
<comment type="caution">
    <text evidence="2">The sequence shown here is derived from an EMBL/GenBank/DDBJ whole genome shotgun (WGS) entry which is preliminary data.</text>
</comment>
<sequence length="305" mass="34883">MGELVMIKPATMEFVSLSNGETIAYQEVGRQNTEILVLIHGNMTSSQHWDLVIEKLQDQYHIYALDLRGFGQSTYNQSIDSLQDFARDVKLFIDQLKLEKFSLMGWSMGGGVAMQFTANHPTFVEKLILVESVGMKGYPIFKKDINGQPIVSSLVKTKEEIAQDPVQIAPVLDAIKNMNKLYYRTVWNLLIYTHNQPEPDRYEKYLDDMLTQRNFVDVNYALITFNISDEHNGVVEGNKQIHHIKAPTLIIQGDRDYVVPQVVGEELAKHLPNAELKILEDCGHSPFIDCLDVFIKHVEDWLDNK</sequence>
<dbReference type="PRINTS" id="PR00111">
    <property type="entry name" value="ABHYDROLASE"/>
</dbReference>
<evidence type="ECO:0000313" key="2">
    <source>
        <dbReference type="EMBL" id="OOR07606.1"/>
    </source>
</evidence>
<dbReference type="SUPFAM" id="SSF53474">
    <property type="entry name" value="alpha/beta-Hydrolases"/>
    <property type="match status" value="1"/>
</dbReference>
<dbReference type="EMBL" id="MUAI01000003">
    <property type="protein sequence ID" value="OOR07606.1"/>
    <property type="molecule type" value="Genomic_DNA"/>
</dbReference>
<dbReference type="Gene3D" id="3.40.50.1820">
    <property type="entry name" value="alpha/beta hydrolase"/>
    <property type="match status" value="1"/>
</dbReference>
<dbReference type="RefSeq" id="WP_078175826.1">
    <property type="nucleotide sequence ID" value="NZ_CP036102.1"/>
</dbReference>
<dbReference type="InterPro" id="IPR029058">
    <property type="entry name" value="AB_hydrolase_fold"/>
</dbReference>
<dbReference type="Pfam" id="PF00561">
    <property type="entry name" value="Abhydrolase_1"/>
    <property type="match status" value="1"/>
</dbReference>
<dbReference type="InterPro" id="IPR000073">
    <property type="entry name" value="AB_hydrolase_1"/>
</dbReference>
<gene>
    <name evidence="2" type="ORF">BW900_08160</name>
</gene>
<keyword evidence="2" id="KW-0378">Hydrolase</keyword>
<reference evidence="2 3" key="1">
    <citation type="submission" date="2017-01" db="EMBL/GenBank/DDBJ databases">
        <title>Bacillus cereus isolates.</title>
        <authorList>
            <person name="Beno S.M."/>
        </authorList>
    </citation>
    <scope>NUCLEOTIDE SEQUENCE [LARGE SCALE GENOMIC DNA]</scope>
    <source>
        <strain evidence="2 3">FSL W7-1108</strain>
    </source>
</reference>
<evidence type="ECO:0000313" key="3">
    <source>
        <dbReference type="Proteomes" id="UP000190696"/>
    </source>
</evidence>
<feature type="domain" description="AB hydrolase-1" evidence="1">
    <location>
        <begin position="35"/>
        <end position="289"/>
    </location>
</feature>
<dbReference type="PANTHER" id="PTHR43798:SF33">
    <property type="entry name" value="HYDROLASE, PUTATIVE (AFU_ORTHOLOGUE AFUA_2G14860)-RELATED"/>
    <property type="match status" value="1"/>
</dbReference>
<organism evidence="2 3">
    <name type="scientific">Bacillus mycoides</name>
    <dbReference type="NCBI Taxonomy" id="1405"/>
    <lineage>
        <taxon>Bacteria</taxon>
        <taxon>Bacillati</taxon>
        <taxon>Bacillota</taxon>
        <taxon>Bacilli</taxon>
        <taxon>Bacillales</taxon>
        <taxon>Bacillaceae</taxon>
        <taxon>Bacillus</taxon>
        <taxon>Bacillus cereus group</taxon>
    </lineage>
</organism>
<dbReference type="AlphaFoldDB" id="A0A1S9TC40"/>
<dbReference type="PANTHER" id="PTHR43798">
    <property type="entry name" value="MONOACYLGLYCEROL LIPASE"/>
    <property type="match status" value="1"/>
</dbReference>
<dbReference type="InterPro" id="IPR050266">
    <property type="entry name" value="AB_hydrolase_sf"/>
</dbReference>
<proteinExistence type="predicted"/>
<evidence type="ECO:0000259" key="1">
    <source>
        <dbReference type="Pfam" id="PF00561"/>
    </source>
</evidence>
<accession>A0A1S9TC40</accession>
<dbReference type="Proteomes" id="UP000190696">
    <property type="component" value="Unassembled WGS sequence"/>
</dbReference>